<dbReference type="EMBL" id="PGFS01000001">
    <property type="protein sequence ID" value="MDH4574165.1"/>
    <property type="molecule type" value="Genomic_DNA"/>
</dbReference>
<evidence type="ECO:0000313" key="3">
    <source>
        <dbReference type="EMBL" id="MDH4574165.1"/>
    </source>
</evidence>
<keyword evidence="4" id="KW-1185">Reference proteome</keyword>
<evidence type="ECO:0008006" key="5">
    <source>
        <dbReference type="Google" id="ProtNLM"/>
    </source>
</evidence>
<proteinExistence type="predicted"/>
<dbReference type="RefSeq" id="WP_280338155.1">
    <property type="nucleotide sequence ID" value="NZ_PGFS01000001.1"/>
</dbReference>
<name>A0ABT6I8X3_9GAMM</name>
<reference evidence="3" key="2">
    <citation type="submission" date="2017-11" db="EMBL/GenBank/DDBJ databases">
        <authorList>
            <person name="Das S.K."/>
        </authorList>
    </citation>
    <scope>NUCLEOTIDE SEQUENCE</scope>
    <source>
        <strain evidence="3">S4-41</strain>
    </source>
</reference>
<reference evidence="3" key="1">
    <citation type="journal article" date="2015" name="Antonie Van Leeuwenhoek">
        <title>Comparative 16S rRNA signatures and multilocus sequence analysis for the genus Salinicola and description of Salinicola acroporae sp. nov., isolated from coral Acropora digitifera.</title>
        <authorList>
            <person name="Lepcha R.T."/>
            <person name="Poddar A."/>
            <person name="Schumann P."/>
            <person name="Das S.K."/>
        </authorList>
    </citation>
    <scope>NUCLEOTIDE SEQUENCE</scope>
    <source>
        <strain evidence="3">S4-41</strain>
    </source>
</reference>
<organism evidence="3 4">
    <name type="scientific">Salinicola acroporae</name>
    <dbReference type="NCBI Taxonomy" id="1541440"/>
    <lineage>
        <taxon>Bacteria</taxon>
        <taxon>Pseudomonadati</taxon>
        <taxon>Pseudomonadota</taxon>
        <taxon>Gammaproteobacteria</taxon>
        <taxon>Oceanospirillales</taxon>
        <taxon>Halomonadaceae</taxon>
        <taxon>Salinicola</taxon>
    </lineage>
</organism>
<evidence type="ECO:0000256" key="2">
    <source>
        <dbReference type="SAM" id="MobiDB-lite"/>
    </source>
</evidence>
<sequence>MSESQSRDTHADEQAPATQSIAMTREVLEQDLIRRHFEHVYPEVALKSHQELRSSIQHVLATAPPGVQLRDGVYLFAYGSLIWNPCVEVAERHTCRLYGYHRDFCLKLDHGRGTPETPD</sequence>
<evidence type="ECO:0000256" key="1">
    <source>
        <dbReference type="ARBA" id="ARBA00023239"/>
    </source>
</evidence>
<protein>
    <recommendedName>
        <fullName evidence="5">Gamma-glutamylcyclotransferase</fullName>
    </recommendedName>
</protein>
<evidence type="ECO:0000313" key="4">
    <source>
        <dbReference type="Proteomes" id="UP001162135"/>
    </source>
</evidence>
<feature type="compositionally biased region" description="Basic and acidic residues" evidence="2">
    <location>
        <begin position="1"/>
        <end position="13"/>
    </location>
</feature>
<accession>A0ABT6I8X3</accession>
<feature type="region of interest" description="Disordered" evidence="2">
    <location>
        <begin position="1"/>
        <end position="22"/>
    </location>
</feature>
<dbReference type="Pfam" id="PF04752">
    <property type="entry name" value="ChaC"/>
    <property type="match status" value="1"/>
</dbReference>
<keyword evidence="1" id="KW-0456">Lyase</keyword>
<gene>
    <name evidence="3" type="ORF">CUR86_18245</name>
</gene>
<dbReference type="InterPro" id="IPR006840">
    <property type="entry name" value="ChaC"/>
</dbReference>
<dbReference type="Proteomes" id="UP001162135">
    <property type="component" value="Unassembled WGS sequence"/>
</dbReference>
<comment type="caution">
    <text evidence="3">The sequence shown here is derived from an EMBL/GenBank/DDBJ whole genome shotgun (WGS) entry which is preliminary data.</text>
</comment>